<evidence type="ECO:0000313" key="2">
    <source>
        <dbReference type="EMBL" id="RJF92831.1"/>
    </source>
</evidence>
<dbReference type="InterPro" id="IPR036388">
    <property type="entry name" value="WH-like_DNA-bd_sf"/>
</dbReference>
<keyword evidence="3" id="KW-1185">Reference proteome</keyword>
<proteinExistence type="predicted"/>
<reference evidence="3" key="1">
    <citation type="submission" date="2018-09" db="EMBL/GenBank/DDBJ databases">
        <authorList>
            <person name="Zhu H."/>
        </authorList>
    </citation>
    <scope>NUCLEOTIDE SEQUENCE [LARGE SCALE GENOMIC DNA]</scope>
    <source>
        <strain evidence="3">K1R23-30</strain>
    </source>
</reference>
<evidence type="ECO:0000259" key="1">
    <source>
        <dbReference type="SMART" id="SM00421"/>
    </source>
</evidence>
<sequence>MKTLAPVISMDVFTDLIGAVYDGLLETIPWQKCLMRMRSELQANYVTLILRPPRAGDHGLMVNVGDVTTEGQISYDSHFYAMDPFVGLPSDRMVTINEIIEEARWVETSFYREFLQPFDVHHIMGADVRTSDGGECRLRVCRPRSGPNFSERDKAFCTMLLPHFKRAVHLHGRLDRVESERKLYAGAMDRLMVGTVILDENGRILQTNRMADTILQVGDGMRIVNNMPHATHLADNRELQRLIKNTLNGNGNSSAALVDAISITRSSGRRNLGVVVHSVPPNEWSERLHRPAAVLYIRDPEQKAQAPHDIVRQLFNFTPAETNLAMLLADGLSLEEAALELGIRRNTARAHLRAIFSKTDVTRQTELVRIILNSVATLGVRES</sequence>
<name>A0A3A3FHG7_9BURK</name>
<dbReference type="SMART" id="SM00421">
    <property type="entry name" value="HTH_LUXR"/>
    <property type="match status" value="1"/>
</dbReference>
<dbReference type="SUPFAM" id="SSF46894">
    <property type="entry name" value="C-terminal effector domain of the bipartite response regulators"/>
    <property type="match status" value="1"/>
</dbReference>
<dbReference type="EMBL" id="QYUO01000003">
    <property type="protein sequence ID" value="RJF92831.1"/>
    <property type="molecule type" value="Genomic_DNA"/>
</dbReference>
<dbReference type="Gene3D" id="1.10.10.10">
    <property type="entry name" value="Winged helix-like DNA-binding domain superfamily/Winged helix DNA-binding domain"/>
    <property type="match status" value="1"/>
</dbReference>
<dbReference type="Proteomes" id="UP000265955">
    <property type="component" value="Unassembled WGS sequence"/>
</dbReference>
<organism evidence="2 3">
    <name type="scientific">Noviherbaspirillum saxi</name>
    <dbReference type="NCBI Taxonomy" id="2320863"/>
    <lineage>
        <taxon>Bacteria</taxon>
        <taxon>Pseudomonadati</taxon>
        <taxon>Pseudomonadota</taxon>
        <taxon>Betaproteobacteria</taxon>
        <taxon>Burkholderiales</taxon>
        <taxon>Oxalobacteraceae</taxon>
        <taxon>Noviherbaspirillum</taxon>
    </lineage>
</organism>
<dbReference type="GO" id="GO:0006355">
    <property type="term" value="P:regulation of DNA-templated transcription"/>
    <property type="evidence" value="ECO:0007669"/>
    <property type="project" value="InterPro"/>
</dbReference>
<gene>
    <name evidence="2" type="ORF">D3871_28780</name>
</gene>
<evidence type="ECO:0000313" key="3">
    <source>
        <dbReference type="Proteomes" id="UP000265955"/>
    </source>
</evidence>
<dbReference type="AlphaFoldDB" id="A0A3A3FHG7"/>
<dbReference type="InterPro" id="IPR000792">
    <property type="entry name" value="Tscrpt_reg_LuxR_C"/>
</dbReference>
<dbReference type="RefSeq" id="WP_119772884.1">
    <property type="nucleotide sequence ID" value="NZ_QYUO01000003.1"/>
</dbReference>
<comment type="caution">
    <text evidence="2">The sequence shown here is derived from an EMBL/GenBank/DDBJ whole genome shotgun (WGS) entry which is preliminary data.</text>
</comment>
<feature type="domain" description="HTH luxR-type" evidence="1">
    <location>
        <begin position="314"/>
        <end position="371"/>
    </location>
</feature>
<dbReference type="OrthoDB" id="5497412at2"/>
<protein>
    <submittedName>
        <fullName evidence="2">Helix-turn-helix transcriptional regulator</fullName>
    </submittedName>
</protein>
<dbReference type="InterPro" id="IPR016032">
    <property type="entry name" value="Sig_transdc_resp-reg_C-effctor"/>
</dbReference>
<accession>A0A3A3FHG7</accession>
<dbReference type="GO" id="GO:0003677">
    <property type="term" value="F:DNA binding"/>
    <property type="evidence" value="ECO:0007669"/>
    <property type="project" value="InterPro"/>
</dbReference>